<gene>
    <name evidence="1" type="ORF">Gilli_0089</name>
</gene>
<organism evidence="1 2">
    <name type="scientific">Gillisia limnaea (strain DSM 15749 / LMG 21470 / R-8282)</name>
    <dbReference type="NCBI Taxonomy" id="865937"/>
    <lineage>
        <taxon>Bacteria</taxon>
        <taxon>Pseudomonadati</taxon>
        <taxon>Bacteroidota</taxon>
        <taxon>Flavobacteriia</taxon>
        <taxon>Flavobacteriales</taxon>
        <taxon>Flavobacteriaceae</taxon>
        <taxon>Gillisia</taxon>
    </lineage>
</organism>
<dbReference type="Proteomes" id="UP000003844">
    <property type="component" value="Unassembled WGS sequence"/>
</dbReference>
<name>H2BQS8_GILLR</name>
<dbReference type="HOGENOM" id="CLU_2734313_0_0_10"/>
<dbReference type="AlphaFoldDB" id="H2BQS8"/>
<evidence type="ECO:0000313" key="1">
    <source>
        <dbReference type="EMBL" id="EHQ04247.1"/>
    </source>
</evidence>
<keyword evidence="2" id="KW-1185">Reference proteome</keyword>
<dbReference type="EMBL" id="JH594605">
    <property type="protein sequence ID" value="EHQ04247.1"/>
    <property type="molecule type" value="Genomic_DNA"/>
</dbReference>
<sequence length="71" mass="7914">MITLRYVEVSLKKCTRRNLLSEIKNLRQARPKKKGGPTRYVEAAIRKKILLKTRGIPIATGPGNLPDGQAS</sequence>
<protein>
    <submittedName>
        <fullName evidence="1">Uncharacterized protein</fullName>
    </submittedName>
</protein>
<proteinExistence type="predicted"/>
<accession>H2BQS8</accession>
<reference evidence="2" key="1">
    <citation type="journal article" date="2012" name="Stand. Genomic Sci.">
        <title>Genome sequence of the Antarctic rhodopsins-containing flavobacterium Gillisia limnaea type strain (R-8282(T)).</title>
        <authorList>
            <person name="Riedel T."/>
            <person name="Held B."/>
            <person name="Nolan M."/>
            <person name="Lucas S."/>
            <person name="Lapidus A."/>
            <person name="Tice H."/>
            <person name="Del Rio T.G."/>
            <person name="Cheng J.F."/>
            <person name="Han C."/>
            <person name="Tapia R."/>
            <person name="Goodwin L.A."/>
            <person name="Pitluck S."/>
            <person name="Liolios K."/>
            <person name="Mavromatis K."/>
            <person name="Pagani I."/>
            <person name="Ivanova N."/>
            <person name="Mikhailova N."/>
            <person name="Pati A."/>
            <person name="Chen A."/>
            <person name="Palaniappan K."/>
            <person name="Land M."/>
            <person name="Rohde M."/>
            <person name="Tindall B.J."/>
            <person name="Detter J.C."/>
            <person name="Goker M."/>
            <person name="Bristow J."/>
            <person name="Eisen J.A."/>
            <person name="Markowitz V."/>
            <person name="Hugenholtz P."/>
            <person name="Kyrpides N.C."/>
            <person name="Klenk H.P."/>
            <person name="Woyke T."/>
        </authorList>
    </citation>
    <scope>NUCLEOTIDE SEQUENCE [LARGE SCALE GENOMIC DNA]</scope>
    <source>
        <strain evidence="2">DSM 15749 / LMG 21470 / R-8282</strain>
    </source>
</reference>
<evidence type="ECO:0000313" key="2">
    <source>
        <dbReference type="Proteomes" id="UP000003844"/>
    </source>
</evidence>